<comment type="caution">
    <text evidence="1">The sequence shown here is derived from an EMBL/GenBank/DDBJ whole genome shotgun (WGS) entry which is preliminary data.</text>
</comment>
<name>A0A9N9EFM8_9GLOM</name>
<feature type="non-terminal residue" evidence="1">
    <location>
        <position position="1"/>
    </location>
</feature>
<evidence type="ECO:0000313" key="1">
    <source>
        <dbReference type="EMBL" id="CAG8672961.1"/>
    </source>
</evidence>
<accession>A0A9N9EFM8</accession>
<organism evidence="1 2">
    <name type="scientific">Ambispora leptoticha</name>
    <dbReference type="NCBI Taxonomy" id="144679"/>
    <lineage>
        <taxon>Eukaryota</taxon>
        <taxon>Fungi</taxon>
        <taxon>Fungi incertae sedis</taxon>
        <taxon>Mucoromycota</taxon>
        <taxon>Glomeromycotina</taxon>
        <taxon>Glomeromycetes</taxon>
        <taxon>Archaeosporales</taxon>
        <taxon>Ambisporaceae</taxon>
        <taxon>Ambispora</taxon>
    </lineage>
</organism>
<sequence>LLQSFRGQPRVNKKDQGRIVRCYFTSLNLIVTRKLFPASEQFHKTVRSILFPRVLLSKPTQNLILHGSISIHLRCVVEYVGAISSSLAIHVNFHQDKKSLVSSAGDYAEIIVLGK</sequence>
<dbReference type="AlphaFoldDB" id="A0A9N9EFM8"/>
<gene>
    <name evidence="1" type="ORF">ALEPTO_LOCUS10653</name>
</gene>
<evidence type="ECO:0000313" key="2">
    <source>
        <dbReference type="Proteomes" id="UP000789508"/>
    </source>
</evidence>
<keyword evidence="2" id="KW-1185">Reference proteome</keyword>
<protein>
    <submittedName>
        <fullName evidence="1">14359_t:CDS:1</fullName>
    </submittedName>
</protein>
<dbReference type="Proteomes" id="UP000789508">
    <property type="component" value="Unassembled WGS sequence"/>
</dbReference>
<proteinExistence type="predicted"/>
<dbReference type="EMBL" id="CAJVPS010012721">
    <property type="protein sequence ID" value="CAG8672961.1"/>
    <property type="molecule type" value="Genomic_DNA"/>
</dbReference>
<reference evidence="1" key="1">
    <citation type="submission" date="2021-06" db="EMBL/GenBank/DDBJ databases">
        <authorList>
            <person name="Kallberg Y."/>
            <person name="Tangrot J."/>
            <person name="Rosling A."/>
        </authorList>
    </citation>
    <scope>NUCLEOTIDE SEQUENCE</scope>
    <source>
        <strain evidence="1">FL130A</strain>
    </source>
</reference>